<evidence type="ECO:0000256" key="5">
    <source>
        <dbReference type="ARBA" id="ARBA00022691"/>
    </source>
</evidence>
<evidence type="ECO:0000256" key="1">
    <source>
        <dbReference type="ARBA" id="ARBA00010396"/>
    </source>
</evidence>
<accession>A0A411YAD3</accession>
<feature type="binding site" evidence="6">
    <location>
        <position position="131"/>
    </location>
    <ligand>
        <name>S-adenosyl-L-methionine</name>
        <dbReference type="ChEBI" id="CHEBI:59789"/>
    </ligand>
</feature>
<evidence type="ECO:0000256" key="2">
    <source>
        <dbReference type="ARBA" id="ARBA00022552"/>
    </source>
</evidence>
<name>A0A411YAD3_9ACTN</name>
<dbReference type="RefSeq" id="WP_131153137.1">
    <property type="nucleotide sequence ID" value="NZ_CP036402.1"/>
</dbReference>
<evidence type="ECO:0000256" key="3">
    <source>
        <dbReference type="ARBA" id="ARBA00022603"/>
    </source>
</evidence>
<dbReference type="PANTHER" id="PTHR11265:SF0">
    <property type="entry name" value="12S RRNA N4-METHYLCYTIDINE METHYLTRANSFERASE"/>
    <property type="match status" value="1"/>
</dbReference>
<keyword evidence="9" id="KW-1185">Reference proteome</keyword>
<organism evidence="8 9">
    <name type="scientific">Egibacter rhizosphaerae</name>
    <dbReference type="NCBI Taxonomy" id="1670831"/>
    <lineage>
        <taxon>Bacteria</taxon>
        <taxon>Bacillati</taxon>
        <taxon>Actinomycetota</taxon>
        <taxon>Nitriliruptoria</taxon>
        <taxon>Egibacterales</taxon>
        <taxon>Egibacteraceae</taxon>
        <taxon>Egibacter</taxon>
    </lineage>
</organism>
<dbReference type="KEGG" id="erz:ER308_00160"/>
<evidence type="ECO:0000256" key="4">
    <source>
        <dbReference type="ARBA" id="ARBA00022679"/>
    </source>
</evidence>
<sequence>MVPALAIDGGPGEGREDAVPAEARPGGDSGLPGHRPVLLERVVDALAHPGPGLVIDATLGAGGHAAALLERCGSLRLLGLDRDADALALARERLAPYRDRVVLRRAQFDRLGELAADARGPDEAVVGVLLDLGVSSMQLDRADRGFSLRRDGPLDMRMGSGEGTTAADLLDRIDVADLVRLLREGGEDRHARRIADAIVRARPLATTRQLAEVVAAAVPARARGGATHPATRTFQALRIAVNDELGQLRRALPQALSLLARPSDDPAGRGGRLVVLTYHSLEDRPVKRLLADAARGCICPPDLPVCGCGREPALVREPAGGRTPTEDEVGTNPRARSARLRVGHRTDAALPPEVVPPLDQRPSRGSEDPTDPTNPVDPDDPVDPGDPDDEVP</sequence>
<dbReference type="GO" id="GO:0071424">
    <property type="term" value="F:rRNA (cytosine-N4-)-methyltransferase activity"/>
    <property type="evidence" value="ECO:0007669"/>
    <property type="project" value="UniProtKB-UniRule"/>
</dbReference>
<feature type="binding site" evidence="6">
    <location>
        <position position="138"/>
    </location>
    <ligand>
        <name>S-adenosyl-L-methionine</name>
        <dbReference type="ChEBI" id="CHEBI:59789"/>
    </ligand>
</feature>
<keyword evidence="2 6" id="KW-0698">rRNA processing</keyword>
<evidence type="ECO:0000256" key="6">
    <source>
        <dbReference type="HAMAP-Rule" id="MF_01007"/>
    </source>
</evidence>
<dbReference type="OrthoDB" id="9806637at2"/>
<dbReference type="Gene3D" id="1.10.150.170">
    <property type="entry name" value="Putative methyltransferase TM0872, insert domain"/>
    <property type="match status" value="1"/>
</dbReference>
<dbReference type="InterPro" id="IPR029063">
    <property type="entry name" value="SAM-dependent_MTases_sf"/>
</dbReference>
<dbReference type="InterPro" id="IPR002903">
    <property type="entry name" value="RsmH"/>
</dbReference>
<dbReference type="GO" id="GO:0005737">
    <property type="term" value="C:cytoplasm"/>
    <property type="evidence" value="ECO:0007669"/>
    <property type="project" value="UniProtKB-SubCell"/>
</dbReference>
<dbReference type="SUPFAM" id="SSF81799">
    <property type="entry name" value="Putative methyltransferase TM0872, insert domain"/>
    <property type="match status" value="1"/>
</dbReference>
<comment type="catalytic activity">
    <reaction evidence="6">
        <text>cytidine(1402) in 16S rRNA + S-adenosyl-L-methionine = N(4)-methylcytidine(1402) in 16S rRNA + S-adenosyl-L-homocysteine + H(+)</text>
        <dbReference type="Rhea" id="RHEA:42928"/>
        <dbReference type="Rhea" id="RHEA-COMP:10286"/>
        <dbReference type="Rhea" id="RHEA-COMP:10287"/>
        <dbReference type="ChEBI" id="CHEBI:15378"/>
        <dbReference type="ChEBI" id="CHEBI:57856"/>
        <dbReference type="ChEBI" id="CHEBI:59789"/>
        <dbReference type="ChEBI" id="CHEBI:74506"/>
        <dbReference type="ChEBI" id="CHEBI:82748"/>
        <dbReference type="EC" id="2.1.1.199"/>
    </reaction>
</comment>
<dbReference type="Pfam" id="PF01795">
    <property type="entry name" value="Methyltransf_5"/>
    <property type="match status" value="1"/>
</dbReference>
<dbReference type="Proteomes" id="UP000291469">
    <property type="component" value="Chromosome"/>
</dbReference>
<dbReference type="EC" id="2.1.1.199" evidence="6"/>
<feature type="binding site" evidence="6">
    <location>
        <position position="81"/>
    </location>
    <ligand>
        <name>S-adenosyl-L-methionine</name>
        <dbReference type="ChEBI" id="CHEBI:59789"/>
    </ligand>
</feature>
<comment type="similarity">
    <text evidence="1 6">Belongs to the methyltransferase superfamily. RsmH family.</text>
</comment>
<keyword evidence="4 6" id="KW-0808">Transferase</keyword>
<dbReference type="AlphaFoldDB" id="A0A411YAD3"/>
<feature type="region of interest" description="Disordered" evidence="7">
    <location>
        <begin position="1"/>
        <end position="32"/>
    </location>
</feature>
<evidence type="ECO:0000313" key="8">
    <source>
        <dbReference type="EMBL" id="QBI18139.1"/>
    </source>
</evidence>
<reference evidence="8 9" key="1">
    <citation type="submission" date="2019-01" db="EMBL/GenBank/DDBJ databases">
        <title>Egibacter rhizosphaerae EGI 80759T.</title>
        <authorList>
            <person name="Chen D.-D."/>
            <person name="Tian Y."/>
            <person name="Jiao J.-Y."/>
            <person name="Zhang X.-T."/>
            <person name="Zhang Y.-G."/>
            <person name="Zhang Y."/>
            <person name="Xiao M."/>
            <person name="Shu W.-S."/>
            <person name="Li W.-J."/>
        </authorList>
    </citation>
    <scope>NUCLEOTIDE SEQUENCE [LARGE SCALE GENOMIC DNA]</scope>
    <source>
        <strain evidence="8 9">EGI 80759</strain>
    </source>
</reference>
<feature type="binding site" evidence="6">
    <location>
        <begin position="62"/>
        <end position="64"/>
    </location>
    <ligand>
        <name>S-adenosyl-L-methionine</name>
        <dbReference type="ChEBI" id="CHEBI:59789"/>
    </ligand>
</feature>
<feature type="compositionally biased region" description="Acidic residues" evidence="7">
    <location>
        <begin position="377"/>
        <end position="392"/>
    </location>
</feature>
<gene>
    <name evidence="6 8" type="primary">rsmH</name>
    <name evidence="8" type="ORF">ER308_00160</name>
</gene>
<evidence type="ECO:0000256" key="7">
    <source>
        <dbReference type="SAM" id="MobiDB-lite"/>
    </source>
</evidence>
<dbReference type="Gene3D" id="3.40.50.150">
    <property type="entry name" value="Vaccinia Virus protein VP39"/>
    <property type="match status" value="1"/>
</dbReference>
<dbReference type="EMBL" id="CP036402">
    <property type="protein sequence ID" value="QBI18139.1"/>
    <property type="molecule type" value="Genomic_DNA"/>
</dbReference>
<dbReference type="NCBIfam" id="TIGR00006">
    <property type="entry name" value="16S rRNA (cytosine(1402)-N(4))-methyltransferase RsmH"/>
    <property type="match status" value="1"/>
</dbReference>
<dbReference type="HAMAP" id="MF_01007">
    <property type="entry name" value="16SrRNA_methyltr_H"/>
    <property type="match status" value="1"/>
</dbReference>
<comment type="subcellular location">
    <subcellularLocation>
        <location evidence="6">Cytoplasm</location>
    </subcellularLocation>
</comment>
<keyword evidence="6" id="KW-0963">Cytoplasm</keyword>
<dbReference type="SUPFAM" id="SSF53335">
    <property type="entry name" value="S-adenosyl-L-methionine-dependent methyltransferases"/>
    <property type="match status" value="1"/>
</dbReference>
<dbReference type="InterPro" id="IPR023397">
    <property type="entry name" value="SAM-dep_MeTrfase_MraW_recog"/>
</dbReference>
<feature type="region of interest" description="Disordered" evidence="7">
    <location>
        <begin position="315"/>
        <end position="392"/>
    </location>
</feature>
<dbReference type="PANTHER" id="PTHR11265">
    <property type="entry name" value="S-ADENOSYL-METHYLTRANSFERASE MRAW"/>
    <property type="match status" value="1"/>
</dbReference>
<comment type="function">
    <text evidence="6">Specifically methylates the N4 position of cytidine in position 1402 (C1402) of 16S rRNA.</text>
</comment>
<keyword evidence="5 6" id="KW-0949">S-adenosyl-L-methionine</keyword>
<feature type="binding site" evidence="6">
    <location>
        <position position="108"/>
    </location>
    <ligand>
        <name>S-adenosyl-L-methionine</name>
        <dbReference type="ChEBI" id="CHEBI:59789"/>
    </ligand>
</feature>
<protein>
    <recommendedName>
        <fullName evidence="6">Ribosomal RNA small subunit methyltransferase H</fullName>
        <ecNumber evidence="6">2.1.1.199</ecNumber>
    </recommendedName>
    <alternativeName>
        <fullName evidence="6">16S rRNA m(4)C1402 methyltransferase</fullName>
    </alternativeName>
    <alternativeName>
        <fullName evidence="6">rRNA (cytosine-N(4)-)-methyltransferase RsmH</fullName>
    </alternativeName>
</protein>
<proteinExistence type="inferred from homology"/>
<dbReference type="GO" id="GO:0070475">
    <property type="term" value="P:rRNA base methylation"/>
    <property type="evidence" value="ECO:0007669"/>
    <property type="project" value="UniProtKB-UniRule"/>
</dbReference>
<evidence type="ECO:0000313" key="9">
    <source>
        <dbReference type="Proteomes" id="UP000291469"/>
    </source>
</evidence>
<keyword evidence="3 6" id="KW-0489">Methyltransferase</keyword>